<feature type="binding site" evidence="7">
    <location>
        <position position="110"/>
    </location>
    <ligand>
        <name>Mg(2+)</name>
        <dbReference type="ChEBI" id="CHEBI:18420"/>
    </ligand>
</feature>
<dbReference type="GO" id="GO:0046872">
    <property type="term" value="F:metal ion binding"/>
    <property type="evidence" value="ECO:0007669"/>
    <property type="project" value="UniProtKB-KW"/>
</dbReference>
<keyword evidence="6 7" id="KW-0460">Magnesium</keyword>
<dbReference type="InterPro" id="IPR023214">
    <property type="entry name" value="HAD_sf"/>
</dbReference>
<sequence length="174" mass="18672">MSSINYDLKKIKGIAFDVDGVLSPSTIPLSPDGEPLRMVSIKDGYALQLAVKHGYNIAIISGGNTRAVHTRFSALGIDDIYMGVAVKLPVFEQWLAKCGLSRDEVAFVGDDIPDLPVMQAAGLSVAPADAAPELKTVARYISPCNGGYGVGRDLLEQVMKAHGDWLDDKHAFGW</sequence>
<accession>A0A6L5XFD5</accession>
<keyword evidence="4 7" id="KW-0479">Metal-binding</keyword>
<dbReference type="SFLD" id="SFLDG01136">
    <property type="entry name" value="C1.6:_Phosphoserine_Phosphatas"/>
    <property type="match status" value="1"/>
</dbReference>
<dbReference type="GO" id="GO:0016788">
    <property type="term" value="F:hydrolase activity, acting on ester bonds"/>
    <property type="evidence" value="ECO:0007669"/>
    <property type="project" value="InterPro"/>
</dbReference>
<evidence type="ECO:0000256" key="2">
    <source>
        <dbReference type="ARBA" id="ARBA00005893"/>
    </source>
</evidence>
<dbReference type="AlphaFoldDB" id="A0A6L5XFD5"/>
<name>A0A6L5XFD5_9BACT</name>
<dbReference type="Pfam" id="PF08282">
    <property type="entry name" value="Hydrolase_3"/>
    <property type="match status" value="1"/>
</dbReference>
<dbReference type="NCBIfam" id="TIGR01670">
    <property type="entry name" value="KdsC-phosphatas"/>
    <property type="match status" value="1"/>
</dbReference>
<dbReference type="InterPro" id="IPR010023">
    <property type="entry name" value="KdsC_fam"/>
</dbReference>
<dbReference type="FunFam" id="3.40.50.1000:FF:000029">
    <property type="entry name" value="3-deoxy-D-manno-octulosonate 8-phosphate phosphatase KdsC"/>
    <property type="match status" value="1"/>
</dbReference>
<dbReference type="PANTHER" id="PTHR21485:SF3">
    <property type="entry name" value="N-ACYLNEURAMINATE CYTIDYLYLTRANSFERASE"/>
    <property type="match status" value="1"/>
</dbReference>
<dbReference type="SFLD" id="SFLDS00003">
    <property type="entry name" value="Haloacid_Dehalogenase"/>
    <property type="match status" value="1"/>
</dbReference>
<dbReference type="RefSeq" id="WP_154328864.1">
    <property type="nucleotide sequence ID" value="NZ_CP045696.1"/>
</dbReference>
<comment type="caution">
    <text evidence="8">The sequence shown here is derived from an EMBL/GenBank/DDBJ whole genome shotgun (WGS) entry which is preliminary data.</text>
</comment>
<dbReference type="InterPro" id="IPR036412">
    <property type="entry name" value="HAD-like_sf"/>
</dbReference>
<keyword evidence="5 8" id="KW-0378">Hydrolase</keyword>
<keyword evidence="9" id="KW-1185">Reference proteome</keyword>
<evidence type="ECO:0000313" key="8">
    <source>
        <dbReference type="EMBL" id="MSS17922.1"/>
    </source>
</evidence>
<dbReference type="GO" id="GO:0008781">
    <property type="term" value="F:N-acylneuraminate cytidylyltransferase activity"/>
    <property type="evidence" value="ECO:0007669"/>
    <property type="project" value="TreeGrafter"/>
</dbReference>
<organism evidence="8 9">
    <name type="scientific">Sodaliphilus pleomorphus</name>
    <dbReference type="NCBI Taxonomy" id="2606626"/>
    <lineage>
        <taxon>Bacteria</taxon>
        <taxon>Pseudomonadati</taxon>
        <taxon>Bacteroidota</taxon>
        <taxon>Bacteroidia</taxon>
        <taxon>Bacteroidales</taxon>
        <taxon>Muribaculaceae</taxon>
        <taxon>Sodaliphilus</taxon>
    </lineage>
</organism>
<dbReference type="InterPro" id="IPR050793">
    <property type="entry name" value="CMP-NeuNAc_synthase"/>
</dbReference>
<evidence type="ECO:0000256" key="6">
    <source>
        <dbReference type="ARBA" id="ARBA00022842"/>
    </source>
</evidence>
<feature type="binding site" evidence="7">
    <location>
        <position position="17"/>
    </location>
    <ligand>
        <name>Mg(2+)</name>
        <dbReference type="ChEBI" id="CHEBI:18420"/>
    </ligand>
</feature>
<evidence type="ECO:0000313" key="9">
    <source>
        <dbReference type="Proteomes" id="UP000483362"/>
    </source>
</evidence>
<reference evidence="8 9" key="1">
    <citation type="submission" date="2019-08" db="EMBL/GenBank/DDBJ databases">
        <title>In-depth cultivation of the pig gut microbiome towards novel bacterial diversity and tailored functional studies.</title>
        <authorList>
            <person name="Wylensek D."/>
            <person name="Hitch T.C.A."/>
            <person name="Clavel T."/>
        </authorList>
    </citation>
    <scope>NUCLEOTIDE SEQUENCE [LARGE SCALE GENOMIC DNA]</scope>
    <source>
        <strain evidence="8 9">Oil-RF-744-WCA-WT-10</strain>
    </source>
</reference>
<comment type="cofactor">
    <cofactor evidence="1 7">
        <name>Mg(2+)</name>
        <dbReference type="ChEBI" id="CHEBI:18420"/>
    </cofactor>
</comment>
<dbReference type="EMBL" id="VULT01000013">
    <property type="protein sequence ID" value="MSS17922.1"/>
    <property type="molecule type" value="Genomic_DNA"/>
</dbReference>
<dbReference type="Gene3D" id="3.40.50.1000">
    <property type="entry name" value="HAD superfamily/HAD-like"/>
    <property type="match status" value="1"/>
</dbReference>
<comment type="similarity">
    <text evidence="2">Belongs to the KdsC family.</text>
</comment>
<protein>
    <submittedName>
        <fullName evidence="8">HAD hydrolase family protein</fullName>
    </submittedName>
</protein>
<dbReference type="Proteomes" id="UP000483362">
    <property type="component" value="Unassembled WGS sequence"/>
</dbReference>
<proteinExistence type="inferred from homology"/>
<comment type="subunit">
    <text evidence="3">Homotetramer.</text>
</comment>
<evidence type="ECO:0000256" key="5">
    <source>
        <dbReference type="ARBA" id="ARBA00022801"/>
    </source>
</evidence>
<evidence type="ECO:0000256" key="1">
    <source>
        <dbReference type="ARBA" id="ARBA00001946"/>
    </source>
</evidence>
<dbReference type="PANTHER" id="PTHR21485">
    <property type="entry name" value="HAD SUPERFAMILY MEMBERS CMAS AND KDSC"/>
    <property type="match status" value="1"/>
</dbReference>
<evidence type="ECO:0000256" key="4">
    <source>
        <dbReference type="ARBA" id="ARBA00022723"/>
    </source>
</evidence>
<dbReference type="PIRSF" id="PIRSF006118">
    <property type="entry name" value="KDO8-P_Ptase"/>
    <property type="match status" value="1"/>
</dbReference>
<feature type="binding site" evidence="7">
    <location>
        <position position="19"/>
    </location>
    <ligand>
        <name>substrate</name>
    </ligand>
</feature>
<gene>
    <name evidence="8" type="ORF">FYJ29_09170</name>
</gene>
<evidence type="ECO:0000256" key="7">
    <source>
        <dbReference type="PIRSR" id="PIRSR006118-2"/>
    </source>
</evidence>
<dbReference type="SUPFAM" id="SSF56784">
    <property type="entry name" value="HAD-like"/>
    <property type="match status" value="1"/>
</dbReference>
<dbReference type="SFLD" id="SFLDG01138">
    <property type="entry name" value="C1.6.2:_Deoxy-d-mannose-octulo"/>
    <property type="match status" value="1"/>
</dbReference>
<evidence type="ECO:0000256" key="3">
    <source>
        <dbReference type="ARBA" id="ARBA00011881"/>
    </source>
</evidence>